<keyword evidence="8" id="KW-1185">Reference proteome</keyword>
<name>A0AAJ6YTT1_9HYME</name>
<evidence type="ECO:0000256" key="3">
    <source>
        <dbReference type="ARBA" id="ARBA00023015"/>
    </source>
</evidence>
<evidence type="ECO:0000256" key="4">
    <source>
        <dbReference type="ARBA" id="ARBA00023163"/>
    </source>
</evidence>
<accession>A0AAJ6YTT1</accession>
<proteinExistence type="predicted"/>
<evidence type="ECO:0000256" key="6">
    <source>
        <dbReference type="SAM" id="Coils"/>
    </source>
</evidence>
<dbReference type="Proteomes" id="UP000695007">
    <property type="component" value="Unplaced"/>
</dbReference>
<evidence type="ECO:0000259" key="7">
    <source>
        <dbReference type="Pfam" id="PF13873"/>
    </source>
</evidence>
<evidence type="ECO:0000256" key="5">
    <source>
        <dbReference type="ARBA" id="ARBA00025466"/>
    </source>
</evidence>
<comment type="function">
    <text evidence="5">Involved in transvection phenomena (= synapsis-dependent gene expression), where the synaptic pairing of chromosomes carrying genes with which zeste interacts influences the expression of these genes. Zeste binds to DNA and stimulates transcription from a nearby promoter.</text>
</comment>
<dbReference type="KEGG" id="csol:105367272"/>
<sequence>MASISLNKGTRKTYSFEEREILVNLIYKYLNGNDEDKNSETGSNSKRKSVWFQLTEEYNTLVGPSNSRSSIQLRRCWENMKANKKNRDDKRVSEKVMNEKLQPTPSSSIGLPPNVVFQPKDSEPFTLEGLIPPTFQTHNIKKDEELNGDLEEEKINDHESVSVHELSFDVDDVPPKKMKRKTISPKKQIKQKIQKSNKIQKNSELYEFAISEAQLKLDTASLLKEEAKLKLEEAEYRKEEARMRMICITYKLQKLREECEDVLKEEEEK</sequence>
<evidence type="ECO:0000256" key="2">
    <source>
        <dbReference type="ARBA" id="ARBA00016807"/>
    </source>
</evidence>
<gene>
    <name evidence="9" type="primary">LOC105367272</name>
</gene>
<comment type="subunit">
    <text evidence="1">Self-associates forming complexes of several hundred monomers.</text>
</comment>
<protein>
    <recommendedName>
        <fullName evidence="2">Regulatory protein zeste</fullName>
    </recommendedName>
</protein>
<dbReference type="AlphaFoldDB" id="A0AAJ6YTT1"/>
<feature type="coiled-coil region" evidence="6">
    <location>
        <begin position="210"/>
        <end position="244"/>
    </location>
</feature>
<evidence type="ECO:0000313" key="9">
    <source>
        <dbReference type="RefSeq" id="XP_011504228.1"/>
    </source>
</evidence>
<dbReference type="RefSeq" id="XP_011504228.1">
    <property type="nucleotide sequence ID" value="XM_011505926.1"/>
</dbReference>
<dbReference type="Pfam" id="PF13873">
    <property type="entry name" value="Myb_DNA-bind_5"/>
    <property type="match status" value="1"/>
</dbReference>
<organism evidence="8 9">
    <name type="scientific">Ceratosolen solmsi marchali</name>
    <dbReference type="NCBI Taxonomy" id="326594"/>
    <lineage>
        <taxon>Eukaryota</taxon>
        <taxon>Metazoa</taxon>
        <taxon>Ecdysozoa</taxon>
        <taxon>Arthropoda</taxon>
        <taxon>Hexapoda</taxon>
        <taxon>Insecta</taxon>
        <taxon>Pterygota</taxon>
        <taxon>Neoptera</taxon>
        <taxon>Endopterygota</taxon>
        <taxon>Hymenoptera</taxon>
        <taxon>Apocrita</taxon>
        <taxon>Proctotrupomorpha</taxon>
        <taxon>Chalcidoidea</taxon>
        <taxon>Agaonidae</taxon>
        <taxon>Agaoninae</taxon>
        <taxon>Ceratosolen</taxon>
    </lineage>
</organism>
<dbReference type="InterPro" id="IPR028002">
    <property type="entry name" value="Myb_DNA-bind_5"/>
</dbReference>
<keyword evidence="4" id="KW-0804">Transcription</keyword>
<dbReference type="GeneID" id="105367272"/>
<keyword evidence="6" id="KW-0175">Coiled coil</keyword>
<keyword evidence="3" id="KW-0805">Transcription regulation</keyword>
<feature type="domain" description="Myb/SANT-like DNA-binding" evidence="7">
    <location>
        <begin position="12"/>
        <end position="86"/>
    </location>
</feature>
<reference evidence="9" key="1">
    <citation type="submission" date="2025-08" db="UniProtKB">
        <authorList>
            <consortium name="RefSeq"/>
        </authorList>
    </citation>
    <scope>IDENTIFICATION</scope>
</reference>
<evidence type="ECO:0000313" key="8">
    <source>
        <dbReference type="Proteomes" id="UP000695007"/>
    </source>
</evidence>
<evidence type="ECO:0000256" key="1">
    <source>
        <dbReference type="ARBA" id="ARBA00011764"/>
    </source>
</evidence>